<evidence type="ECO:0008006" key="3">
    <source>
        <dbReference type="Google" id="ProtNLM"/>
    </source>
</evidence>
<comment type="caution">
    <text evidence="1">The sequence shown here is derived from an EMBL/GenBank/DDBJ whole genome shotgun (WGS) entry which is preliminary data.</text>
</comment>
<proteinExistence type="predicted"/>
<protein>
    <recommendedName>
        <fullName evidence="3">Lipoprotein</fullName>
    </recommendedName>
</protein>
<evidence type="ECO:0000313" key="1">
    <source>
        <dbReference type="EMBL" id="MFC5770516.1"/>
    </source>
</evidence>
<name>A0ABW1AU43_9RHOO</name>
<dbReference type="Proteomes" id="UP001595974">
    <property type="component" value="Unassembled WGS sequence"/>
</dbReference>
<dbReference type="RefSeq" id="WP_157748501.1">
    <property type="nucleotide sequence ID" value="NZ_JBHSOG010000051.1"/>
</dbReference>
<sequence length="258" mass="29525">MRKKRWIVVLLMALLGLPGCSGGGFIRQEAVFLLPFFPIYEAIENAKYERKKEEERGYLPYLLASKGLSKNSDYDQRLANWLVKNLSRCTECKEIPQEKIIDTLQFVVRTSACREYFQGKCVEGLYNATIASGYLAEFRLAGYKKHLQVSQGDLKKAQQMSESALSYYLDSVFTHDKKHLYNWALEIYAIKLATESVAWGGSEWSEAACEKELINRNDSESLFLEHPLRLSRTVDLPRLCAEINEISQDIIASTKNDI</sequence>
<evidence type="ECO:0000313" key="2">
    <source>
        <dbReference type="Proteomes" id="UP001595974"/>
    </source>
</evidence>
<reference evidence="2" key="1">
    <citation type="journal article" date="2019" name="Int. J. Syst. Evol. Microbiol.">
        <title>The Global Catalogue of Microorganisms (GCM) 10K type strain sequencing project: providing services to taxonomists for standard genome sequencing and annotation.</title>
        <authorList>
            <consortium name="The Broad Institute Genomics Platform"/>
            <consortium name="The Broad Institute Genome Sequencing Center for Infectious Disease"/>
            <person name="Wu L."/>
            <person name="Ma J."/>
        </authorList>
    </citation>
    <scope>NUCLEOTIDE SEQUENCE [LARGE SCALE GENOMIC DNA]</scope>
    <source>
        <strain evidence="2">SHR3</strain>
    </source>
</reference>
<gene>
    <name evidence="1" type="ORF">ACFPTN_14125</name>
</gene>
<organism evidence="1 2">
    <name type="scientific">Thauera sinica</name>
    <dbReference type="NCBI Taxonomy" id="2665146"/>
    <lineage>
        <taxon>Bacteria</taxon>
        <taxon>Pseudomonadati</taxon>
        <taxon>Pseudomonadota</taxon>
        <taxon>Betaproteobacteria</taxon>
        <taxon>Rhodocyclales</taxon>
        <taxon>Zoogloeaceae</taxon>
        <taxon>Thauera</taxon>
    </lineage>
</organism>
<dbReference type="EMBL" id="JBHSOG010000051">
    <property type="protein sequence ID" value="MFC5770516.1"/>
    <property type="molecule type" value="Genomic_DNA"/>
</dbReference>
<keyword evidence="2" id="KW-1185">Reference proteome</keyword>
<accession>A0ABW1AU43</accession>